<gene>
    <name evidence="9" type="ORF">KM295_14420</name>
</gene>
<proteinExistence type="predicted"/>
<feature type="transmembrane region" description="Helical" evidence="7">
    <location>
        <begin position="110"/>
        <end position="136"/>
    </location>
</feature>
<evidence type="ECO:0000313" key="10">
    <source>
        <dbReference type="Proteomes" id="UP001139494"/>
    </source>
</evidence>
<evidence type="ECO:0000313" key="9">
    <source>
        <dbReference type="EMBL" id="MCQ4334651.1"/>
    </source>
</evidence>
<feature type="region of interest" description="Disordered" evidence="6">
    <location>
        <begin position="1"/>
        <end position="27"/>
    </location>
</feature>
<feature type="transmembrane region" description="Helical" evidence="7">
    <location>
        <begin position="297"/>
        <end position="318"/>
    </location>
</feature>
<dbReference type="GO" id="GO:0005886">
    <property type="term" value="C:plasma membrane"/>
    <property type="evidence" value="ECO:0007669"/>
    <property type="project" value="UniProtKB-SubCell"/>
</dbReference>
<feature type="domain" description="Type II secretion system protein GspF" evidence="8">
    <location>
        <begin position="454"/>
        <end position="578"/>
    </location>
</feature>
<evidence type="ECO:0000259" key="8">
    <source>
        <dbReference type="Pfam" id="PF00482"/>
    </source>
</evidence>
<dbReference type="EMBL" id="JAHLKM010000031">
    <property type="protein sequence ID" value="MCQ4334651.1"/>
    <property type="molecule type" value="Genomic_DNA"/>
</dbReference>
<feature type="transmembrane region" description="Helical" evidence="7">
    <location>
        <begin position="414"/>
        <end position="438"/>
    </location>
</feature>
<keyword evidence="5 7" id="KW-0472">Membrane</keyword>
<protein>
    <submittedName>
        <fullName evidence="9">Type II secretion system F family protein</fullName>
    </submittedName>
</protein>
<keyword evidence="2" id="KW-1003">Cell membrane</keyword>
<dbReference type="InterPro" id="IPR018076">
    <property type="entry name" value="T2SS_GspF_dom"/>
</dbReference>
<organism evidence="9 10">
    <name type="scientific">Natronomonas aquatica</name>
    <dbReference type="NCBI Taxonomy" id="2841590"/>
    <lineage>
        <taxon>Archaea</taxon>
        <taxon>Methanobacteriati</taxon>
        <taxon>Methanobacteriota</taxon>
        <taxon>Stenosarchaea group</taxon>
        <taxon>Halobacteria</taxon>
        <taxon>Halobacteriales</taxon>
        <taxon>Natronomonadaceae</taxon>
        <taxon>Natronomonas</taxon>
    </lineage>
</organism>
<evidence type="ECO:0000256" key="6">
    <source>
        <dbReference type="SAM" id="MobiDB-lite"/>
    </source>
</evidence>
<feature type="transmembrane region" description="Helical" evidence="7">
    <location>
        <begin position="77"/>
        <end position="98"/>
    </location>
</feature>
<feature type="transmembrane region" description="Helical" evidence="7">
    <location>
        <begin position="269"/>
        <end position="291"/>
    </location>
</feature>
<feature type="domain" description="Type II secretion system protein GspF" evidence="8">
    <location>
        <begin position="159"/>
        <end position="284"/>
    </location>
</feature>
<evidence type="ECO:0000256" key="7">
    <source>
        <dbReference type="SAM" id="Phobius"/>
    </source>
</evidence>
<feature type="transmembrane region" description="Helical" evidence="7">
    <location>
        <begin position="560"/>
        <end position="578"/>
    </location>
</feature>
<name>A0A9R1CWB9_9EURY</name>
<keyword evidence="10" id="KW-1185">Reference proteome</keyword>
<dbReference type="PANTHER" id="PTHR35402:SF1">
    <property type="entry name" value="TYPE II SECRETION SYSTEM PROTEIN GSPF DOMAIN-CONTAINING PROTEIN"/>
    <property type="match status" value="1"/>
</dbReference>
<accession>A0A9R1CWB9</accession>
<evidence type="ECO:0000256" key="3">
    <source>
        <dbReference type="ARBA" id="ARBA00022692"/>
    </source>
</evidence>
<reference evidence="9" key="1">
    <citation type="journal article" date="2023" name="Front. Microbiol.">
        <title>Genomic-based phylogenetic and metabolic analyses of the genus Natronomonas, and description of Natronomonas aquatica sp. nov.</title>
        <authorList>
            <person name="Garcia-Roldan A."/>
            <person name="Duran-Viseras A."/>
            <person name="de la Haba R.R."/>
            <person name="Corral P."/>
            <person name="Sanchez-Porro C."/>
            <person name="Ventosa A."/>
        </authorList>
    </citation>
    <scope>NUCLEOTIDE SEQUENCE</scope>
    <source>
        <strain evidence="9">F2-12</strain>
    </source>
</reference>
<keyword evidence="3 7" id="KW-0812">Transmembrane</keyword>
<evidence type="ECO:0000256" key="2">
    <source>
        <dbReference type="ARBA" id="ARBA00022475"/>
    </source>
</evidence>
<sequence>MSSEHDDELNTDTGAEIRSEPPISADRAERLRSAYGHIRGELKKRPEQFSDFDRVLAQAGITRSYDEYLSQAIRRTILGILVLLAVQIVLALAVTRITRVESLREPIVTFPVIISIMIFFVSFGGGVLVFAMYYYYPRFKASQRGRRIDSTIPHAIVFMYALSEGGVELPAILKRLSQSEDVFGEVATEFHGVTIDVERFNFGLLSALSEAKNLTPSETFRGLLDDLMSVQQSGGDLNTFLQNKSESYLDSARRRQENFLETLGTIAEAYVTLIIVGPILLIIILVIIGIAGENTVVYINFLTYIGIPAGVGLFILLVDVLDTQHEPTVAARLSGQEKQSVSGVDTDTPEYKAYVRNTWKRSLSQFLKHPLRAVTRRPLRSFAVTIPVAVLGLVVIVLSGVAPPSVAVYQEQPIWTTTVFVVFPLLVLSSGLMIVYEFERRRIAAVHRRFPDVLSSLASANKNGIQLVDCITLVTRRSDGVLADYLERLEADIRANRDVHDALYRFATDVGVPRVTRVMKILIEADKSSEDLSAILEITARDTEERFQLDLDRKQAMQPYVLIFFIGVLVYLTMILVLNELFFPAVAEIPGGGFDGFTNTAGTSGETEAVPIAAFQTALYHSSIIQSIGNGLLIGKLVDDDLISGLKYGIPLLLTTLLIFHLF</sequence>
<feature type="transmembrane region" description="Helical" evidence="7">
    <location>
        <begin position="382"/>
        <end position="402"/>
    </location>
</feature>
<comment type="subcellular location">
    <subcellularLocation>
        <location evidence="1">Cell membrane</location>
        <topology evidence="1">Multi-pass membrane protein</topology>
    </subcellularLocation>
</comment>
<dbReference type="AlphaFoldDB" id="A0A9R1CWB9"/>
<feature type="compositionally biased region" description="Acidic residues" evidence="6">
    <location>
        <begin position="1"/>
        <end position="10"/>
    </location>
</feature>
<evidence type="ECO:0000256" key="1">
    <source>
        <dbReference type="ARBA" id="ARBA00004651"/>
    </source>
</evidence>
<dbReference type="Pfam" id="PF00482">
    <property type="entry name" value="T2SSF"/>
    <property type="match status" value="2"/>
</dbReference>
<comment type="caution">
    <text evidence="9">The sequence shown here is derived from an EMBL/GenBank/DDBJ whole genome shotgun (WGS) entry which is preliminary data.</text>
</comment>
<evidence type="ECO:0000256" key="4">
    <source>
        <dbReference type="ARBA" id="ARBA00022989"/>
    </source>
</evidence>
<dbReference type="Proteomes" id="UP001139494">
    <property type="component" value="Unassembled WGS sequence"/>
</dbReference>
<dbReference type="InterPro" id="IPR056569">
    <property type="entry name" value="ArlJ-like"/>
</dbReference>
<keyword evidence="4 7" id="KW-1133">Transmembrane helix</keyword>
<evidence type="ECO:0000256" key="5">
    <source>
        <dbReference type="ARBA" id="ARBA00023136"/>
    </source>
</evidence>
<dbReference type="PANTHER" id="PTHR35402">
    <property type="entry name" value="INTEGRAL MEMBRANE PROTEIN-RELATED"/>
    <property type="match status" value="1"/>
</dbReference>
<dbReference type="RefSeq" id="WP_256030720.1">
    <property type="nucleotide sequence ID" value="NZ_JAHLKM010000031.1"/>
</dbReference>